<evidence type="ECO:0000313" key="2">
    <source>
        <dbReference type="EMBL" id="VTZ64785.1"/>
    </source>
</evidence>
<dbReference type="Proteomes" id="UP000507954">
    <property type="component" value="Unassembled WGS sequence"/>
</dbReference>
<dbReference type="AlphaFoldDB" id="A0A508X9X1"/>
<feature type="region of interest" description="Disordered" evidence="1">
    <location>
        <begin position="1"/>
        <end position="29"/>
    </location>
</feature>
<evidence type="ECO:0000256" key="1">
    <source>
        <dbReference type="SAM" id="MobiDB-lite"/>
    </source>
</evidence>
<name>A0A508X9X1_9HYPH</name>
<sequence>MGHAAKAEPAMLHAAGSLAPKRPHMPINGHRRFGRLTAVHATGSYLRSD</sequence>
<dbReference type="EMBL" id="CABFNB010000139">
    <property type="protein sequence ID" value="VTZ64785.1"/>
    <property type="molecule type" value="Genomic_DNA"/>
</dbReference>
<organism evidence="2">
    <name type="scientific">Sinorhizobium medicae</name>
    <dbReference type="NCBI Taxonomy" id="110321"/>
    <lineage>
        <taxon>Bacteria</taxon>
        <taxon>Pseudomonadati</taxon>
        <taxon>Pseudomonadota</taxon>
        <taxon>Alphaproteobacteria</taxon>
        <taxon>Hyphomicrobiales</taxon>
        <taxon>Rhizobiaceae</taxon>
        <taxon>Sinorhizobium/Ensifer group</taxon>
        <taxon>Sinorhizobium</taxon>
    </lineage>
</organism>
<reference evidence="2" key="1">
    <citation type="submission" date="2019-06" db="EMBL/GenBank/DDBJ databases">
        <authorList>
            <person name="Le Quere A."/>
            <person name="Colella S."/>
        </authorList>
    </citation>
    <scope>NUCLEOTIDE SEQUENCE</scope>
    <source>
        <strain evidence="2">EmedicaeMD41</strain>
    </source>
</reference>
<gene>
    <name evidence="2" type="ORF">EMEDMD4_70088</name>
</gene>
<proteinExistence type="predicted"/>
<protein>
    <submittedName>
        <fullName evidence="2">Uncharacterized protein</fullName>
    </submittedName>
</protein>
<accession>A0A508X9X1</accession>